<name>A0ABP5F1T2_9ACTN</name>
<sequence>MEEISPQGDTHVRQRGTSMSETVKLSVIYYSSTGTGFDIAREIAETAEKAGAEVRLRKVAELAPAAAIQGNPAWAANVEATKDVPEAAAEDVVWADAVIFGSPTRFGNVSSQLKQFIDMLGGQWAQGLLADKVYSAFTSSATLHGGQESTLLALSNTFYHFGGFIVPPGYTDASKFADGNPYGTSHVDAQGNNPVDDTTRTAAQVQAKRVVRVARALKADASL</sequence>
<comment type="similarity">
    <text evidence="1">Belongs to the WrbA family.</text>
</comment>
<dbReference type="InterPro" id="IPR010089">
    <property type="entry name" value="Flavoprotein_WrbA-like"/>
</dbReference>
<reference evidence="4" key="1">
    <citation type="journal article" date="2019" name="Int. J. Syst. Evol. Microbiol.">
        <title>The Global Catalogue of Microorganisms (GCM) 10K type strain sequencing project: providing services to taxonomists for standard genome sequencing and annotation.</title>
        <authorList>
            <consortium name="The Broad Institute Genomics Platform"/>
            <consortium name="The Broad Institute Genome Sequencing Center for Infectious Disease"/>
            <person name="Wu L."/>
            <person name="Ma J."/>
        </authorList>
    </citation>
    <scope>NUCLEOTIDE SEQUENCE [LARGE SCALE GENOMIC DNA]</scope>
    <source>
        <strain evidence="4">JCM 15313</strain>
    </source>
</reference>
<dbReference type="NCBIfam" id="NF002999">
    <property type="entry name" value="PRK03767.1"/>
    <property type="match status" value="1"/>
</dbReference>
<dbReference type="InterPro" id="IPR029039">
    <property type="entry name" value="Flavoprotein-like_sf"/>
</dbReference>
<evidence type="ECO:0000256" key="1">
    <source>
        <dbReference type="ARBA" id="ARBA00006961"/>
    </source>
</evidence>
<dbReference type="Pfam" id="PF03358">
    <property type="entry name" value="FMN_red"/>
    <property type="match status" value="1"/>
</dbReference>
<evidence type="ECO:0000313" key="4">
    <source>
        <dbReference type="Proteomes" id="UP001501585"/>
    </source>
</evidence>
<dbReference type="PANTHER" id="PTHR30546">
    <property type="entry name" value="FLAVODOXIN-RELATED PROTEIN WRBA-RELATED"/>
    <property type="match status" value="1"/>
</dbReference>
<comment type="caution">
    <text evidence="3">The sequence shown here is derived from an EMBL/GenBank/DDBJ whole genome shotgun (WGS) entry which is preliminary data.</text>
</comment>
<dbReference type="InterPro" id="IPR008254">
    <property type="entry name" value="Flavodoxin/NO_synth"/>
</dbReference>
<accession>A0ABP5F1T2</accession>
<keyword evidence="4" id="KW-1185">Reference proteome</keyword>
<evidence type="ECO:0000259" key="2">
    <source>
        <dbReference type="PROSITE" id="PS50902"/>
    </source>
</evidence>
<dbReference type="Proteomes" id="UP001501585">
    <property type="component" value="Unassembled WGS sequence"/>
</dbReference>
<evidence type="ECO:0000313" key="3">
    <source>
        <dbReference type="EMBL" id="GAA2014426.1"/>
    </source>
</evidence>
<feature type="domain" description="Flavodoxin-like" evidence="2">
    <location>
        <begin position="25"/>
        <end position="223"/>
    </location>
</feature>
<gene>
    <name evidence="3" type="primary">wrbA_2</name>
    <name evidence="3" type="ORF">GCM10009799_48410</name>
</gene>
<dbReference type="Gene3D" id="3.40.50.360">
    <property type="match status" value="1"/>
</dbReference>
<dbReference type="PANTHER" id="PTHR30546:SF23">
    <property type="entry name" value="FLAVOPROTEIN-LIKE PROTEIN YCP4-RELATED"/>
    <property type="match status" value="1"/>
</dbReference>
<dbReference type="InterPro" id="IPR005025">
    <property type="entry name" value="FMN_Rdtase-like_dom"/>
</dbReference>
<organism evidence="3 4">
    <name type="scientific">Nocardiopsis rhodophaea</name>
    <dbReference type="NCBI Taxonomy" id="280238"/>
    <lineage>
        <taxon>Bacteria</taxon>
        <taxon>Bacillati</taxon>
        <taxon>Actinomycetota</taxon>
        <taxon>Actinomycetes</taxon>
        <taxon>Streptosporangiales</taxon>
        <taxon>Nocardiopsidaceae</taxon>
        <taxon>Nocardiopsis</taxon>
    </lineage>
</organism>
<dbReference type="EMBL" id="BAAAPC010000028">
    <property type="protein sequence ID" value="GAA2014426.1"/>
    <property type="molecule type" value="Genomic_DNA"/>
</dbReference>
<dbReference type="NCBIfam" id="TIGR01755">
    <property type="entry name" value="flav_wrbA"/>
    <property type="match status" value="1"/>
</dbReference>
<dbReference type="SUPFAM" id="SSF52218">
    <property type="entry name" value="Flavoproteins"/>
    <property type="match status" value="1"/>
</dbReference>
<protein>
    <submittedName>
        <fullName evidence="3">NAD(P)H:quinone oxidoreductase</fullName>
    </submittedName>
</protein>
<proteinExistence type="inferred from homology"/>
<dbReference type="PROSITE" id="PS50902">
    <property type="entry name" value="FLAVODOXIN_LIKE"/>
    <property type="match status" value="1"/>
</dbReference>